<feature type="compositionally biased region" description="Basic and acidic residues" evidence="2">
    <location>
        <begin position="1432"/>
        <end position="1453"/>
    </location>
</feature>
<feature type="compositionally biased region" description="Basic and acidic residues" evidence="2">
    <location>
        <begin position="1378"/>
        <end position="1390"/>
    </location>
</feature>
<comment type="caution">
    <text evidence="3">The sequence shown here is derived from an EMBL/GenBank/DDBJ whole genome shotgun (WGS) entry which is preliminary data.</text>
</comment>
<feature type="compositionally biased region" description="Low complexity" evidence="2">
    <location>
        <begin position="1470"/>
        <end position="1488"/>
    </location>
</feature>
<feature type="compositionally biased region" description="Basic and acidic residues" evidence="2">
    <location>
        <begin position="1155"/>
        <end position="1165"/>
    </location>
</feature>
<dbReference type="OrthoDB" id="5578278at2759"/>
<feature type="region of interest" description="Disordered" evidence="2">
    <location>
        <begin position="478"/>
        <end position="534"/>
    </location>
</feature>
<dbReference type="VEuPathDB" id="TriTrypDB:LpyrH10_06_2530"/>
<feature type="compositionally biased region" description="Low complexity" evidence="2">
    <location>
        <begin position="1391"/>
        <end position="1425"/>
    </location>
</feature>
<gene>
    <name evidence="3" type="ORF">ABB37_03883</name>
</gene>
<evidence type="ECO:0000313" key="3">
    <source>
        <dbReference type="EMBL" id="KPA81538.1"/>
    </source>
</evidence>
<dbReference type="OMA" id="HPVDETC"/>
<name>A0A0N0DWA2_LEPPY</name>
<feature type="region of interest" description="Disordered" evidence="2">
    <location>
        <begin position="626"/>
        <end position="648"/>
    </location>
</feature>
<feature type="region of interest" description="Disordered" evidence="2">
    <location>
        <begin position="1141"/>
        <end position="1338"/>
    </location>
</feature>
<organism evidence="3 4">
    <name type="scientific">Leptomonas pyrrhocoris</name>
    <name type="common">Firebug parasite</name>
    <dbReference type="NCBI Taxonomy" id="157538"/>
    <lineage>
        <taxon>Eukaryota</taxon>
        <taxon>Discoba</taxon>
        <taxon>Euglenozoa</taxon>
        <taxon>Kinetoplastea</taxon>
        <taxon>Metakinetoplastina</taxon>
        <taxon>Trypanosomatida</taxon>
        <taxon>Trypanosomatidae</taxon>
        <taxon>Leishmaniinae</taxon>
        <taxon>Leptomonas</taxon>
    </lineage>
</organism>
<keyword evidence="1" id="KW-0175">Coiled coil</keyword>
<feature type="compositionally biased region" description="Polar residues" evidence="2">
    <location>
        <begin position="1276"/>
        <end position="1301"/>
    </location>
</feature>
<dbReference type="Proteomes" id="UP000037923">
    <property type="component" value="Unassembled WGS sequence"/>
</dbReference>
<reference evidence="3 4" key="1">
    <citation type="submission" date="2015-07" db="EMBL/GenBank/DDBJ databases">
        <title>High-quality genome of monoxenous trypanosomatid Leptomonas pyrrhocoris.</title>
        <authorList>
            <person name="Flegontov P."/>
            <person name="Butenko A."/>
            <person name="Firsov S."/>
            <person name="Vlcek C."/>
            <person name="Logacheva M.D."/>
            <person name="Field M."/>
            <person name="Filatov D."/>
            <person name="Flegontova O."/>
            <person name="Gerasimov E."/>
            <person name="Jackson A.P."/>
            <person name="Kelly S."/>
            <person name="Opperdoes F."/>
            <person name="O'Reilly A."/>
            <person name="Votypka J."/>
            <person name="Yurchenko V."/>
            <person name="Lukes J."/>
        </authorList>
    </citation>
    <scope>NUCLEOTIDE SEQUENCE [LARGE SCALE GENOMIC DNA]</scope>
    <source>
        <strain evidence="3">H10</strain>
    </source>
</reference>
<dbReference type="SUPFAM" id="SSF50978">
    <property type="entry name" value="WD40 repeat-like"/>
    <property type="match status" value="1"/>
</dbReference>
<evidence type="ECO:0000256" key="2">
    <source>
        <dbReference type="SAM" id="MobiDB-lite"/>
    </source>
</evidence>
<feature type="compositionally biased region" description="Polar residues" evidence="2">
    <location>
        <begin position="1167"/>
        <end position="1182"/>
    </location>
</feature>
<dbReference type="GeneID" id="26904174"/>
<accession>A0A0N0DWA2</accession>
<dbReference type="RefSeq" id="XP_015659977.1">
    <property type="nucleotide sequence ID" value="XM_015801357.1"/>
</dbReference>
<feature type="compositionally biased region" description="Polar residues" evidence="2">
    <location>
        <begin position="1322"/>
        <end position="1337"/>
    </location>
</feature>
<sequence length="1528" mass="165075">MSVTVSSSTVVSPLWAAAEATSLPETIPVHEAGIFLSFQLTGEKRGATADEFTFVAFHPVDETCFVFGTASGKAYGVSLQDNKVFLLADLGSGALRCGIFCPGYLTSPIVVLVKTGNWLVFVDWQRGTVVQETVMAAHTQPILRLITGPSTESLFCAVSADAFSCWEPVVAGVGVSHLDVQHRGFVDVQGIETKAPTPNAAAAPVKGDQRSETPFYTCTGSAVPTHGTLERLQELTKVPVQRQGKNAQRFVGLHVLDPSLLLSVESNNVLSLWKRRTNLSGVPVVPDSRSDSSRTADVANGTSVAPLEARLQLRESVAAPSTLRLRCSATCGLLLAVGADAVTTSKQGTVVEPVVAFIDAHTLAGSGVVQLPGNGYNSGKAAVTVVQVSALQSDLVACLLSSGVVHVVLPSTYHLVFTIQPPSAFPGNDALLRSLPPSSASWSRKWWSFTPSGPTFGARYRNNALVLLHLPTARKEAAAGNRSLAQKPTSPTMRRSHSILQRRQNSPVKIDNVNNTRDSARPASPVVSPQTAVASSPLTLAQPFLRHRPTSKPSAGASAGTYNGADFPSSASQMGGAGETVAEVAAALLVLATCHPPPAVPPKGFPTKWVDVNLVDVGFADADGLAGGGDASEKTNEASSDPAAGRQMSEQDLWSEAKFCDTLPAVSCQYNLEQLRAHLMKHGVFPHAYRPLIWRFLVGLPTKARTASQFAAVARRPLHVAVGPLMKPFPLPPNQTRQAIEKAVSCLCWASPVLTLASYLPVLVYPLVVLYRNDVQAVVELALLFFANWGRDFFVCHPLGPMSVLTTMERELDRLDADVSRHLKAVGAGVEVWGWELMTSFFTDVLTGPEWLQVMDHAFAASPMWLFAFHVTLVRRRLRASLMAAVSADEVRRVLSQPAGTGATHSSLLSLKEVVEESYRLHAVWAKRNEDSAAVELLPSSYAKLQTLSPRFEYPEGPVHNPVVLAEKMRELALVQRSQHEEAEAAKRYAAVHKEAEAAAAKEAAFVQQQRARVAAKYDASATAWEVQVALERSRQAQEAQERQLRWDVLQRRTRNAEQLQALSTEMNTIESQLRHDMVDRHMEQLKWGLATHMTDEELSRLQRAAEEQVERAMRHMEENAEIQAREVARFQAEPAVTVDVADAADGDDTVSKSAEQEEVKEPRFSDLQSGKDSSTLATKSTLGEHVDPLQQDDEGTTSDSGADAEVKESVQRHAAKGAPKARSLHCPEQTRVKLLPTTSATDSSSVAPNHETAPVEAPRAADASILSEEAGTESAGANTTSLSATTEAYVSPSKETQPTTLRGMHYPARRPGQPVPRHASYRTSTGSDNSKNSDPTLESFVELRNRVLRRLQPSIDVNAIRSETDASKRRHQTSPEQRGDRRSSTRTHDTPTFSSVSYYTTSTYESRTSTSTTETTTHPASSKTASSSGRRLFDDAPRRDYAAHTKGDDCHVSHSGRQRSAPKAPRHPTAYAATTSTATASASRSTSGENTSPSLFYSDYSEGRSKETASTAASFPRSSTLYSDSTS</sequence>
<feature type="compositionally biased region" description="Polar residues" evidence="2">
    <location>
        <begin position="1509"/>
        <end position="1528"/>
    </location>
</feature>
<dbReference type="InterPro" id="IPR036322">
    <property type="entry name" value="WD40_repeat_dom_sf"/>
</dbReference>
<evidence type="ECO:0000313" key="4">
    <source>
        <dbReference type="Proteomes" id="UP000037923"/>
    </source>
</evidence>
<feature type="compositionally biased region" description="Polar residues" evidence="2">
    <location>
        <begin position="1237"/>
        <end position="1248"/>
    </location>
</feature>
<keyword evidence="4" id="KW-1185">Reference proteome</keyword>
<dbReference type="Gene3D" id="1.10.472.80">
    <property type="entry name" value="Ypt/Rab-GAP domain of gyp1p, domain 3"/>
    <property type="match status" value="1"/>
</dbReference>
<feature type="coiled-coil region" evidence="1">
    <location>
        <begin position="1099"/>
        <end position="1134"/>
    </location>
</feature>
<proteinExistence type="predicted"/>
<protein>
    <recommendedName>
        <fullName evidence="5">Rab-GAP TBC domain-containing protein</fullName>
    </recommendedName>
</protein>
<evidence type="ECO:0008006" key="5">
    <source>
        <dbReference type="Google" id="ProtNLM"/>
    </source>
</evidence>
<feature type="compositionally biased region" description="Polar residues" evidence="2">
    <location>
        <begin position="483"/>
        <end position="517"/>
    </location>
</feature>
<feature type="region of interest" description="Disordered" evidence="2">
    <location>
        <begin position="1359"/>
        <end position="1528"/>
    </location>
</feature>
<dbReference type="EMBL" id="LGTL01000006">
    <property type="protein sequence ID" value="KPA81538.1"/>
    <property type="molecule type" value="Genomic_DNA"/>
</dbReference>
<evidence type="ECO:0000256" key="1">
    <source>
        <dbReference type="SAM" id="Coils"/>
    </source>
</evidence>